<reference evidence="1 2" key="1">
    <citation type="submission" date="2018-10" db="EMBL/GenBank/DDBJ databases">
        <title>Fifty Aureobasidium pullulans genomes reveal a recombining polyextremotolerant generalist.</title>
        <authorList>
            <person name="Gostincar C."/>
            <person name="Turk M."/>
            <person name="Zajc J."/>
            <person name="Gunde-Cimerman N."/>
        </authorList>
    </citation>
    <scope>NUCLEOTIDE SEQUENCE [LARGE SCALE GENOMIC DNA]</scope>
    <source>
        <strain evidence="1 2">EXF-10796</strain>
    </source>
</reference>
<organism evidence="1 2">
    <name type="scientific">Aureobasidium pullulans</name>
    <name type="common">Black yeast</name>
    <name type="synonym">Pullularia pullulans</name>
    <dbReference type="NCBI Taxonomy" id="5580"/>
    <lineage>
        <taxon>Eukaryota</taxon>
        <taxon>Fungi</taxon>
        <taxon>Dikarya</taxon>
        <taxon>Ascomycota</taxon>
        <taxon>Pezizomycotina</taxon>
        <taxon>Dothideomycetes</taxon>
        <taxon>Dothideomycetidae</taxon>
        <taxon>Dothideales</taxon>
        <taxon>Saccotheciaceae</taxon>
        <taxon>Aureobasidium</taxon>
    </lineage>
</organism>
<evidence type="ECO:0000313" key="2">
    <source>
        <dbReference type="Proteomes" id="UP000309076"/>
    </source>
</evidence>
<proteinExistence type="predicted"/>
<protein>
    <submittedName>
        <fullName evidence="1">Uncharacterized protein</fullName>
    </submittedName>
</protein>
<dbReference type="Proteomes" id="UP000309076">
    <property type="component" value="Unassembled WGS sequence"/>
</dbReference>
<dbReference type="EMBL" id="QZAM01000212">
    <property type="protein sequence ID" value="THW37495.1"/>
    <property type="molecule type" value="Genomic_DNA"/>
</dbReference>
<gene>
    <name evidence="1" type="ORF">D6D21_08240</name>
</gene>
<dbReference type="AlphaFoldDB" id="A0AB74INV1"/>
<evidence type="ECO:0000313" key="1">
    <source>
        <dbReference type="EMBL" id="THW37495.1"/>
    </source>
</evidence>
<sequence>MSLLCHTRCLEHTNSSKRKIDRTDYLLRTRAKTWFPKAQTYEYFHSSEARMLMYQNALDEVHRHVYGWFVNHTPISGIKRARQGGADALPEAKRQCTSLMRDRSKKLCVLLLTDGLDSDLIHLTHACLDNCERKSSTMDFVYDTDSENALWTEIEPLDRITYFSIGITYPWSQFSFGIDFTEDGQPKFDIFGSYDKDCSSGEQHVYLYARMEEHLKWWAYSQGAFSRVWLRDLYKEIYSFKAELEALARQDDSEHLL</sequence>
<accession>A0AB74INV1</accession>
<name>A0AB74INV1_AURPU</name>
<comment type="caution">
    <text evidence="1">The sequence shown here is derived from an EMBL/GenBank/DDBJ whole genome shotgun (WGS) entry which is preliminary data.</text>
</comment>